<keyword evidence="3" id="KW-0690">Ribosome biogenesis</keyword>
<comment type="similarity">
    <text evidence="2">Belongs to the NOP14 family.</text>
</comment>
<evidence type="ECO:0000256" key="6">
    <source>
        <dbReference type="ARBA" id="ARBA00024695"/>
    </source>
</evidence>
<dbReference type="EMBL" id="HE575315">
    <property type="protein sequence ID" value="CCC89463.1"/>
    <property type="molecule type" value="Genomic_DNA"/>
</dbReference>
<feature type="compositionally biased region" description="Low complexity" evidence="7">
    <location>
        <begin position="20"/>
        <end position="36"/>
    </location>
</feature>
<comment type="function">
    <text evidence="6">Involved in nucleolar processing of pre-18S ribosomal RNA. Has a role in the nuclear export of 40S pre-ribosomal subunit to the cytoplasm.</text>
</comment>
<keyword evidence="4" id="KW-0698">rRNA processing</keyword>
<dbReference type="GO" id="GO:0032040">
    <property type="term" value="C:small-subunit processome"/>
    <property type="evidence" value="ECO:0007669"/>
    <property type="project" value="InterPro"/>
</dbReference>
<evidence type="ECO:0000256" key="1">
    <source>
        <dbReference type="ARBA" id="ARBA00004604"/>
    </source>
</evidence>
<dbReference type="PANTHER" id="PTHR23183:SF0">
    <property type="entry name" value="NUCLEOLAR PROTEIN 14"/>
    <property type="match status" value="1"/>
</dbReference>
<feature type="compositionally biased region" description="Polar residues" evidence="7">
    <location>
        <begin position="48"/>
        <end position="59"/>
    </location>
</feature>
<feature type="non-terminal residue" evidence="8">
    <location>
        <position position="439"/>
    </location>
</feature>
<feature type="region of interest" description="Disordered" evidence="7">
    <location>
        <begin position="386"/>
        <end position="439"/>
    </location>
</feature>
<dbReference type="GO" id="GO:0030692">
    <property type="term" value="C:Noc4p-Nop14p complex"/>
    <property type="evidence" value="ECO:0007669"/>
    <property type="project" value="TreeGrafter"/>
</dbReference>
<evidence type="ECO:0000256" key="4">
    <source>
        <dbReference type="ARBA" id="ARBA00022552"/>
    </source>
</evidence>
<gene>
    <name evidence="8" type="ORF">TCIL3000_2_310</name>
</gene>
<accession>G0UJB1</accession>
<protein>
    <submittedName>
        <fullName evidence="8">Uncharacterized protein TCIL3000_2_310</fullName>
    </submittedName>
</protein>
<dbReference type="GO" id="GO:0030490">
    <property type="term" value="P:maturation of SSU-rRNA"/>
    <property type="evidence" value="ECO:0007669"/>
    <property type="project" value="TreeGrafter"/>
</dbReference>
<proteinExistence type="inferred from homology"/>
<evidence type="ECO:0000256" key="3">
    <source>
        <dbReference type="ARBA" id="ARBA00022517"/>
    </source>
</evidence>
<feature type="region of interest" description="Disordered" evidence="7">
    <location>
        <begin position="1"/>
        <end position="36"/>
    </location>
</feature>
<keyword evidence="5" id="KW-0539">Nucleus</keyword>
<sequence>MRASSANARLVQRHERRKAQSAAKASSARFSAKQSRFQLRQEEINVLNAAQQESDSAPSAITAPNRDQSATFSRFERSSARSPATAGATPTTTATFGLSSPSRATNVLGMGGIGSRSARRAAKFRLDDAEGAAQQYGDGQVVGGLLGAARRPRENEAAQDESDANARKKTRAEKFQEVMANSKEHRSHLQREREQRLLQTKAIDDEFNGVFHLLERRDKIKEEVDAFKASGTPEVRALLQSFRKGHVAKTLAIRSDGSYTVTPLSGPEGVQGEPAVAAPATVAKGAEEGLSSFLDKADMELLERIRSGTAKREVAPEVNNAGIASQVVEPERSRIAAASEKDQADVDEFDRMMHVMRLETRRAIAGDRTLTEEEEKQQLLEQQLLEEDRGAVPSVSHNREQPTRAELLKRGGDFPEMGEGYDSAGDAECDDNLDISSAY</sequence>
<dbReference type="PANTHER" id="PTHR23183">
    <property type="entry name" value="NOP14"/>
    <property type="match status" value="1"/>
</dbReference>
<organism evidence="8">
    <name type="scientific">Trypanosoma congolense (strain IL3000)</name>
    <dbReference type="NCBI Taxonomy" id="1068625"/>
    <lineage>
        <taxon>Eukaryota</taxon>
        <taxon>Discoba</taxon>
        <taxon>Euglenozoa</taxon>
        <taxon>Kinetoplastea</taxon>
        <taxon>Metakinetoplastina</taxon>
        <taxon>Trypanosomatida</taxon>
        <taxon>Trypanosomatidae</taxon>
        <taxon>Trypanosoma</taxon>
        <taxon>Nannomonas</taxon>
    </lineage>
</organism>
<evidence type="ECO:0000313" key="8">
    <source>
        <dbReference type="EMBL" id="CCC89463.1"/>
    </source>
</evidence>
<comment type="subcellular location">
    <subcellularLocation>
        <location evidence="1">Nucleus</location>
        <location evidence="1">Nucleolus</location>
    </subcellularLocation>
</comment>
<reference evidence="8" key="1">
    <citation type="journal article" date="2012" name="Proc. Natl. Acad. Sci. U.S.A.">
        <title>Antigenic diversity is generated by distinct evolutionary mechanisms in African trypanosome species.</title>
        <authorList>
            <person name="Jackson A.P."/>
            <person name="Berry A."/>
            <person name="Aslett M."/>
            <person name="Allison H.C."/>
            <person name="Burton P."/>
            <person name="Vavrova-Anderson J."/>
            <person name="Brown R."/>
            <person name="Browne H."/>
            <person name="Corton N."/>
            <person name="Hauser H."/>
            <person name="Gamble J."/>
            <person name="Gilderthorp R."/>
            <person name="Marcello L."/>
            <person name="McQuillan J."/>
            <person name="Otto T.D."/>
            <person name="Quail M.A."/>
            <person name="Sanders M.J."/>
            <person name="van Tonder A."/>
            <person name="Ginger M.L."/>
            <person name="Field M.C."/>
            <person name="Barry J.D."/>
            <person name="Hertz-Fowler C."/>
            <person name="Berriman M."/>
        </authorList>
    </citation>
    <scope>NUCLEOTIDE SEQUENCE</scope>
    <source>
        <strain evidence="8">IL3000</strain>
    </source>
</reference>
<dbReference type="InterPro" id="IPR007276">
    <property type="entry name" value="Nop14"/>
</dbReference>
<feature type="compositionally biased region" description="Low complexity" evidence="7">
    <location>
        <begin position="80"/>
        <end position="100"/>
    </location>
</feature>
<dbReference type="AlphaFoldDB" id="G0UJB1"/>
<name>G0UJB1_TRYCI</name>
<evidence type="ECO:0000256" key="5">
    <source>
        <dbReference type="ARBA" id="ARBA00023242"/>
    </source>
</evidence>
<feature type="region of interest" description="Disordered" evidence="7">
    <location>
        <begin position="48"/>
        <end position="112"/>
    </location>
</feature>
<feature type="compositionally biased region" description="Basic and acidic residues" evidence="7">
    <location>
        <begin position="397"/>
        <end position="413"/>
    </location>
</feature>
<dbReference type="VEuPathDB" id="TriTrypDB:TcIL3000_2_310"/>
<evidence type="ECO:0000256" key="7">
    <source>
        <dbReference type="SAM" id="MobiDB-lite"/>
    </source>
</evidence>
<evidence type="ECO:0000256" key="2">
    <source>
        <dbReference type="ARBA" id="ARBA00007466"/>
    </source>
</evidence>